<evidence type="ECO:0000313" key="9">
    <source>
        <dbReference type="EMBL" id="UVW35172.1"/>
    </source>
</evidence>
<keyword evidence="2" id="KW-0645">Protease</keyword>
<evidence type="ECO:0000256" key="7">
    <source>
        <dbReference type="SAM" id="SignalP"/>
    </source>
</evidence>
<feature type="chain" id="PRO_5046486708" evidence="7">
    <location>
        <begin position="17"/>
        <end position="520"/>
    </location>
</feature>
<dbReference type="InterPro" id="IPR019734">
    <property type="entry name" value="TPR_rpt"/>
</dbReference>
<dbReference type="SMART" id="SM00028">
    <property type="entry name" value="TPR"/>
    <property type="match status" value="3"/>
</dbReference>
<feature type="domain" description="Peptidase M48" evidence="8">
    <location>
        <begin position="66"/>
        <end position="247"/>
    </location>
</feature>
<keyword evidence="10" id="KW-1185">Reference proteome</keyword>
<dbReference type="InterPro" id="IPR051156">
    <property type="entry name" value="Mito/Outer_Membr_Metalloprot"/>
</dbReference>
<evidence type="ECO:0000256" key="6">
    <source>
        <dbReference type="ARBA" id="ARBA00023049"/>
    </source>
</evidence>
<evidence type="ECO:0000256" key="2">
    <source>
        <dbReference type="ARBA" id="ARBA00022670"/>
    </source>
</evidence>
<dbReference type="GO" id="GO:0008237">
    <property type="term" value="F:metallopeptidase activity"/>
    <property type="evidence" value="ECO:0007669"/>
    <property type="project" value="UniProtKB-KW"/>
</dbReference>
<accession>A0ABY5TMU6</accession>
<organism evidence="9 10">
    <name type="scientific">SAR92 clade bacterium H455</name>
    <dbReference type="NCBI Taxonomy" id="2974818"/>
    <lineage>
        <taxon>Bacteria</taxon>
        <taxon>Pseudomonadati</taxon>
        <taxon>Pseudomonadota</taxon>
        <taxon>Gammaproteobacteria</taxon>
        <taxon>Cellvibrionales</taxon>
        <taxon>Porticoccaceae</taxon>
        <taxon>SAR92 clade</taxon>
    </lineage>
</organism>
<dbReference type="EC" id="3.4.24.-" evidence="9"/>
<evidence type="ECO:0000256" key="4">
    <source>
        <dbReference type="ARBA" id="ARBA00022801"/>
    </source>
</evidence>
<protein>
    <submittedName>
        <fullName evidence="9">M48 family metalloprotease</fullName>
        <ecNumber evidence="9">3.4.24.-</ecNumber>
    </submittedName>
</protein>
<dbReference type="InterPro" id="IPR011990">
    <property type="entry name" value="TPR-like_helical_dom_sf"/>
</dbReference>
<keyword evidence="6 9" id="KW-0482">Metalloprotease</keyword>
<dbReference type="SUPFAM" id="SSF48452">
    <property type="entry name" value="TPR-like"/>
    <property type="match status" value="1"/>
</dbReference>
<dbReference type="InterPro" id="IPR001915">
    <property type="entry name" value="Peptidase_M48"/>
</dbReference>
<dbReference type="Proteomes" id="UP001059934">
    <property type="component" value="Chromosome"/>
</dbReference>
<dbReference type="Gene3D" id="1.25.40.10">
    <property type="entry name" value="Tetratricopeptide repeat domain"/>
    <property type="match status" value="1"/>
</dbReference>
<keyword evidence="4 9" id="KW-0378">Hydrolase</keyword>
<evidence type="ECO:0000259" key="8">
    <source>
        <dbReference type="Pfam" id="PF01435"/>
    </source>
</evidence>
<keyword evidence="5" id="KW-0862">Zinc</keyword>
<keyword evidence="3" id="KW-0479">Metal-binding</keyword>
<feature type="signal peptide" evidence="7">
    <location>
        <begin position="1"/>
        <end position="16"/>
    </location>
</feature>
<name>A0ABY5TMU6_9GAMM</name>
<evidence type="ECO:0000256" key="5">
    <source>
        <dbReference type="ARBA" id="ARBA00022833"/>
    </source>
</evidence>
<reference evidence="9" key="1">
    <citation type="submission" date="2022-08" db="EMBL/GenBank/DDBJ databases">
        <title>Catabolic pathway analysis in culturable SAR92 clade bacteria reveals their overlooked roles in DMSP degradation in coastal seas.</title>
        <authorList>
            <person name="He X."/>
            <person name="Zhang X."/>
            <person name="Zhang Y."/>
        </authorList>
    </citation>
    <scope>NUCLEOTIDE SEQUENCE</scope>
    <source>
        <strain evidence="9">H455</strain>
    </source>
</reference>
<sequence length="520" mass="56489">MKDWLKAALVVSATMAAVTLSGCSVNPVTGKSQLSLISPQQEIAIGEKNYSPSRQSQGGDYFLDPALQSYISGVGKKLAAVSDRPKLPYEFVVLNNRVPNAWALPGGKIAINIGLLVLLDDEAQLAAVLGHEIVHAAARHGATQMTTGTLASIGLIAVGAAVQGQPGEQLYGMASQMGTAAWMAKYGRDDELESDYYGMSYMAKAGYEVWGAVELQQTFVELSKSRQTDFLSGLFASHPPSVERVEANKLRAAEFPSGHRYRQRYQTAIAQLIKDEPAYAAEKLAIKALADNQPSLAIKHLDRAVALQPAEAQFWLLRGEAWSMLDNPSNAEKSYTTAIGKNEAVFSPYLARGILRYEQGDRVAAKADLMQSYKLLPTAKASYYLGELALDNKQYKQANGFFQHAAQDRGELGNLSREKIQQVNLQLQPQSFLVFSQAVSNKGALLISVVNTSPRAMRSIVLQIAGPVDQGGYASTKTINITRDLQPGQQVTINTGLSYFLPNQQAARYRILAQSAKLVD</sequence>
<proteinExistence type="predicted"/>
<keyword evidence="7" id="KW-0732">Signal</keyword>
<dbReference type="Pfam" id="PF01435">
    <property type="entry name" value="Peptidase_M48"/>
    <property type="match status" value="1"/>
</dbReference>
<gene>
    <name evidence="9" type="ORF">NYF23_00860</name>
</gene>
<dbReference type="PANTHER" id="PTHR22726">
    <property type="entry name" value="METALLOENDOPEPTIDASE OMA1"/>
    <property type="match status" value="1"/>
</dbReference>
<evidence type="ECO:0000256" key="1">
    <source>
        <dbReference type="ARBA" id="ARBA00001947"/>
    </source>
</evidence>
<dbReference type="Gene3D" id="3.30.2010.10">
    <property type="entry name" value="Metalloproteases ('zincins'), catalytic domain"/>
    <property type="match status" value="1"/>
</dbReference>
<dbReference type="EMBL" id="CP103416">
    <property type="protein sequence ID" value="UVW35172.1"/>
    <property type="molecule type" value="Genomic_DNA"/>
</dbReference>
<comment type="cofactor">
    <cofactor evidence="1">
        <name>Zn(2+)</name>
        <dbReference type="ChEBI" id="CHEBI:29105"/>
    </cofactor>
</comment>
<dbReference type="PROSITE" id="PS51257">
    <property type="entry name" value="PROKAR_LIPOPROTEIN"/>
    <property type="match status" value="1"/>
</dbReference>
<evidence type="ECO:0000256" key="3">
    <source>
        <dbReference type="ARBA" id="ARBA00022723"/>
    </source>
</evidence>
<evidence type="ECO:0000313" key="10">
    <source>
        <dbReference type="Proteomes" id="UP001059934"/>
    </source>
</evidence>
<dbReference type="PANTHER" id="PTHR22726:SF1">
    <property type="entry name" value="METALLOENDOPEPTIDASE OMA1, MITOCHONDRIAL"/>
    <property type="match status" value="1"/>
</dbReference>